<evidence type="ECO:0000313" key="1">
    <source>
        <dbReference type="EMBL" id="SUS07749.1"/>
    </source>
</evidence>
<proteinExistence type="predicted"/>
<protein>
    <submittedName>
        <fullName evidence="1">Uncharacterized protein</fullName>
    </submittedName>
</protein>
<dbReference type="AlphaFoldDB" id="A0A380TJ70"/>
<gene>
    <name evidence="1" type="ORF">DF3PB_50019</name>
</gene>
<organism evidence="1">
    <name type="scientific">metagenome</name>
    <dbReference type="NCBI Taxonomy" id="256318"/>
    <lineage>
        <taxon>unclassified sequences</taxon>
        <taxon>metagenomes</taxon>
    </lineage>
</organism>
<sequence length="131" mass="14644">MKLLLRRDQKKAMLGMGSVVFQLDARAELTAQEREWITRYKMGKTVLYTKHEMLDKGSGLLGMASRLAFKAMNIEVTVDDLVNGKHIEVKDIVEMLAVENQLKEAAATFHDILQAAGHFGGEQAYDFSKAA</sequence>
<name>A0A380TJ70_9ZZZZ</name>
<dbReference type="EMBL" id="UIDG01000445">
    <property type="protein sequence ID" value="SUS07749.1"/>
    <property type="molecule type" value="Genomic_DNA"/>
</dbReference>
<reference evidence="1" key="1">
    <citation type="submission" date="2018-07" db="EMBL/GenBank/DDBJ databases">
        <authorList>
            <person name="Quirk P.G."/>
            <person name="Krulwich T.A."/>
        </authorList>
    </citation>
    <scope>NUCLEOTIDE SEQUENCE</scope>
</reference>
<accession>A0A380TJ70</accession>